<keyword evidence="8 16" id="KW-0547">Nucleotide-binding</keyword>
<keyword evidence="10 16" id="KW-0418">Kinase</keyword>
<dbReference type="PANTHER" id="PTHR37079">
    <property type="entry name" value="SERINE/THREONINE-PROTEIN KINASE ATM"/>
    <property type="match status" value="1"/>
</dbReference>
<dbReference type="InterPro" id="IPR016024">
    <property type="entry name" value="ARM-type_fold"/>
</dbReference>
<comment type="function">
    <text evidence="13 16">Serine/threonine protein kinase which activates checkpoint signaling upon genotoxic stresses such as ionizing radiation (IR), ultraviolet light (UV), or DNA replication stalling, thereby acting as a DNA damage sensor. Recognizes the substrate consensus sequence [ST]-Q. Phosphorylates histone H2A to form H2AS128ph (gamma-H2A) at sites of DNA damage, involved in the regulation of DNA damage response mechanism. Required for the control of telomere length and genome stability.</text>
</comment>
<dbReference type="GO" id="GO:0005634">
    <property type="term" value="C:nucleus"/>
    <property type="evidence" value="ECO:0007669"/>
    <property type="project" value="UniProtKB-SubCell"/>
</dbReference>
<comment type="similarity">
    <text evidence="2 16">Belongs to the PI3/PI4-kinase family. ATM subfamily.</text>
</comment>
<feature type="coiled-coil region" evidence="17">
    <location>
        <begin position="2404"/>
        <end position="2431"/>
    </location>
</feature>
<protein>
    <recommendedName>
        <fullName evidence="5 16">Serine/threonine-protein kinase Tel1</fullName>
        <ecNumber evidence="4 16">2.7.11.1</ecNumber>
    </recommendedName>
</protein>
<dbReference type="SUPFAM" id="SSF56112">
    <property type="entry name" value="Protein kinase-like (PK-like)"/>
    <property type="match status" value="1"/>
</dbReference>
<evidence type="ECO:0000256" key="12">
    <source>
        <dbReference type="ARBA" id="ARBA00023242"/>
    </source>
</evidence>
<dbReference type="GO" id="GO:0006325">
    <property type="term" value="P:chromatin organization"/>
    <property type="evidence" value="ECO:0007669"/>
    <property type="project" value="UniProtKB-KW"/>
</dbReference>
<keyword evidence="16" id="KW-0158">Chromosome</keyword>
<dbReference type="InterPro" id="IPR011009">
    <property type="entry name" value="Kinase-like_dom_sf"/>
</dbReference>
<accession>A0A5B0QZU1</accession>
<proteinExistence type="inferred from homology"/>
<dbReference type="InterPro" id="IPR000403">
    <property type="entry name" value="PI3/4_kinase_cat_dom"/>
</dbReference>
<comment type="subcellular location">
    <subcellularLocation>
        <location evidence="16">Chromosome</location>
        <location evidence="16">Telomere</location>
    </subcellularLocation>
    <subcellularLocation>
        <location evidence="1 16">Nucleus</location>
    </subcellularLocation>
</comment>
<dbReference type="InterPro" id="IPR044107">
    <property type="entry name" value="PIKKc_ATM"/>
</dbReference>
<keyword evidence="7 16" id="KW-0808">Transferase</keyword>
<evidence type="ECO:0000256" key="9">
    <source>
        <dbReference type="ARBA" id="ARBA00022763"/>
    </source>
</evidence>
<keyword evidence="16" id="KW-0779">Telomere</keyword>
<dbReference type="EMBL" id="VDEP01000258">
    <property type="protein sequence ID" value="KAA1118294.1"/>
    <property type="molecule type" value="Genomic_DNA"/>
</dbReference>
<evidence type="ECO:0000256" key="10">
    <source>
        <dbReference type="ARBA" id="ARBA00022777"/>
    </source>
</evidence>
<evidence type="ECO:0000259" key="20">
    <source>
        <dbReference type="PROSITE" id="PS51189"/>
    </source>
</evidence>
<dbReference type="GO" id="GO:0035556">
    <property type="term" value="P:intracellular signal transduction"/>
    <property type="evidence" value="ECO:0007669"/>
    <property type="project" value="UniProtKB-ARBA"/>
</dbReference>
<evidence type="ECO:0000256" key="7">
    <source>
        <dbReference type="ARBA" id="ARBA00022679"/>
    </source>
</evidence>
<dbReference type="InterPro" id="IPR036940">
    <property type="entry name" value="PI3/4_kinase_cat_sf"/>
</dbReference>
<organism evidence="22 23">
    <name type="scientific">Puccinia graminis f. sp. tritici</name>
    <dbReference type="NCBI Taxonomy" id="56615"/>
    <lineage>
        <taxon>Eukaryota</taxon>
        <taxon>Fungi</taxon>
        <taxon>Dikarya</taxon>
        <taxon>Basidiomycota</taxon>
        <taxon>Pucciniomycotina</taxon>
        <taxon>Pucciniomycetes</taxon>
        <taxon>Pucciniales</taxon>
        <taxon>Pucciniaceae</taxon>
        <taxon>Puccinia</taxon>
    </lineage>
</organism>
<evidence type="ECO:0000259" key="19">
    <source>
        <dbReference type="PROSITE" id="PS50290"/>
    </source>
</evidence>
<dbReference type="InterPro" id="IPR038980">
    <property type="entry name" value="ATM_plant"/>
</dbReference>
<dbReference type="PANTHER" id="PTHR37079:SF4">
    <property type="entry name" value="SERINE_THREONINE-PROTEIN KINASE ATM"/>
    <property type="match status" value="1"/>
</dbReference>
<dbReference type="Proteomes" id="UP000325313">
    <property type="component" value="Unassembled WGS sequence"/>
</dbReference>
<reference evidence="22 23" key="1">
    <citation type="submission" date="2019-05" db="EMBL/GenBank/DDBJ databases">
        <title>Emergence of the Ug99 lineage of the wheat stem rust pathogen through somatic hybridization.</title>
        <authorList>
            <person name="Li F."/>
            <person name="Upadhyaya N.M."/>
            <person name="Sperschneider J."/>
            <person name="Matny O."/>
            <person name="Nguyen-Phuc H."/>
            <person name="Mago R."/>
            <person name="Raley C."/>
            <person name="Miller M.E."/>
            <person name="Silverstein K.A.T."/>
            <person name="Henningsen E."/>
            <person name="Hirsch C.D."/>
            <person name="Visser B."/>
            <person name="Pretorius Z.A."/>
            <person name="Steffenson B.J."/>
            <person name="Schwessinger B."/>
            <person name="Dodds P.N."/>
            <person name="Figueroa M."/>
        </authorList>
    </citation>
    <scope>NUCLEOTIDE SEQUENCE [LARGE SCALE GENOMIC DNA]</scope>
    <source>
        <strain evidence="22 23">Ug99</strain>
    </source>
</reference>
<keyword evidence="6 16" id="KW-0723">Serine/threonine-protein kinase</keyword>
<comment type="catalytic activity">
    <reaction evidence="14 16">
        <text>L-threonyl-[protein] + ATP = O-phospho-L-threonyl-[protein] + ADP + H(+)</text>
        <dbReference type="Rhea" id="RHEA:46608"/>
        <dbReference type="Rhea" id="RHEA-COMP:11060"/>
        <dbReference type="Rhea" id="RHEA-COMP:11605"/>
        <dbReference type="ChEBI" id="CHEBI:15378"/>
        <dbReference type="ChEBI" id="CHEBI:30013"/>
        <dbReference type="ChEBI" id="CHEBI:30616"/>
        <dbReference type="ChEBI" id="CHEBI:61977"/>
        <dbReference type="ChEBI" id="CHEBI:456216"/>
        <dbReference type="EC" id="2.7.11.1"/>
    </reaction>
</comment>
<evidence type="ECO:0000256" key="5">
    <source>
        <dbReference type="ARBA" id="ARBA00014619"/>
    </source>
</evidence>
<keyword evidence="12 16" id="KW-0539">Nucleus</keyword>
<dbReference type="GO" id="GO:0106310">
    <property type="term" value="F:protein serine kinase activity"/>
    <property type="evidence" value="ECO:0007669"/>
    <property type="project" value="RHEA"/>
</dbReference>
<evidence type="ECO:0000256" key="3">
    <source>
        <dbReference type="ARBA" id="ARBA00011370"/>
    </source>
</evidence>
<dbReference type="CDD" id="cd05171">
    <property type="entry name" value="PIKKc_ATM"/>
    <property type="match status" value="1"/>
</dbReference>
<keyword evidence="9 16" id="KW-0227">DNA damage</keyword>
<dbReference type="SMART" id="SM00146">
    <property type="entry name" value="PI3Kc"/>
    <property type="match status" value="1"/>
</dbReference>
<comment type="caution">
    <text evidence="22">The sequence shown here is derived from an EMBL/GenBank/DDBJ whole genome shotgun (WGS) entry which is preliminary data.</text>
</comment>
<evidence type="ECO:0000313" key="22">
    <source>
        <dbReference type="EMBL" id="KAA1118294.1"/>
    </source>
</evidence>
<evidence type="ECO:0000259" key="21">
    <source>
        <dbReference type="PROSITE" id="PS51190"/>
    </source>
</evidence>
<sequence length="3049" mass="341271">MAPQNTRISPLDEALSLLASSTVTDRNKGIEQISNLLTNPSNWNSIKESRWAEIFHQLFSAADTEKAAILKPSNARKGSIARASNLNRLRAALTLIRKCVVQFVSQFKHKVMKLVINRTIELIVVAKNRTLMDSIVLDCIRILRDFLLYRPHLEHLDHELSAEILAICFASILDRKLPETFSIPDNESFGAEPPLEAEPLNPTDRSQAASPRMIDSSQLLSIVIPASSSVCLECSKSLLFDFRNVLEKFPRDTSAHFHLITALHLLLRELELNKGRDLSRSAIHLGNCLISLWPNKNIALKEQIVLCLTYLLPFVIREAELDQMNSESQASPQAEDLVRKITHVISNDVELYTKSSSISLGTLRLVVPRKGFDSSFFCTKGFTRTSCDGVDVAIERVQAVTWAALRLGASALNHVTQSTHQPSARGPETPSKRRKVESELEIFLQDIQPGSLSAAVVHRIQLLTVTVDLHWENLDNSSRQKIIERVIGLLQSDDPVVVSWAFIFFGNTAHCIAPPGNSSSSYQETPPSDSWGPNIEHWKQIWSYAIHRTANPTCSRSASYAAFCILVTHQLPVHATHEAIHGFLRDLDVQGPPFPYDSVCMLISECLALASEDIQLSAYALEENVLRWLNKTWPEVDRSTATCNLIGGGSAQRNRRALTAGFDSEAVFQLLVSIAKLPEISLPTPMQLPPDCATTEVFAYLQTTQSTRSSIFPGIQHHLSRYDADHSSEPRNVRARLSVHDSSSRCNSKLEIMAILRRSMERISQEFDQKNVEQTLSAVSCSHLQMIIKMLIIVILFQASCQASDSSFDSEIIKFIVSVFDVTIQLVGSSKWSPPERAQLLACVEPIILPSVNRSATVSCDGLARPGVASGIRLKERAKLQLGRFDSDARAFPGSVPLQQYEIAASQVWSFSPAVRTQLDAFSKMCERLLQSVSSVAASTAPGNAIETYLVQTQATGTTINFEEEEDEELVVGDTLLAQVESTICNSDGSMKRNFRTGLGSIGTERATLVVASVCVRTTVTCTRTSTDHPQSARPLPLLSMIIDCVGLEVVYIGSPMLDCIFSGWITLTADQADQVLQHLGDTYLSTYTYSQNASVRKLSLQVVQTTLSHWKRAAEGIQEDVEVTAHQLVEYMTSQMLQGTLRSWEVQCELSCLLDACTRSNLPQTSWAPLVIDEGQDVVSSRPADLMLWFLEDQDYRVRYRAALYVSRSFELRDSENFHPVEYWRQVVEHLDLAAVQLEISLTATLCMINIFVVSEEIRPRVYHKLLSLLSDPPALPDEVLHYKLGHGLLRRASGQLGFTSTMDLYLFYAAHIARVNLEQEESPPICSHLCVGHRLKRHQRDELFYGHFLAVGPCLYIADQKSFKKCAEFATLKEDDALRLCCSAIAAELVARACTQMASSDCALTGINDLIEPMLKTMARNLKLERGIMELESDRVVIHLMRLVHVTPEDLDAISKIVIRDSTQRNVFGVLTSSLRKHSPCEPALPFYPILCIAQGIKWIGDGHSLFTEPAFVYNVLCQTFASLTSCYFTNDRLRVLYSLSIFISLSHHTISCSLPILSLIIQALSPLISHDDIFQPVSKFIQWTIMKALQPSNTELKGHASMAQLIISVADSMKRVANSTLSDPPDIICATEFNSWLLEHVAKTSQSGPLEYQTLCHSLLFNWPESHKIEIEDGAMRSVLGSSTGPTFKMIHHLHSQNFPGTAAETGNILYRLLASAQNLKTEIKVEDCQAYLKLLYQNSGVLSPPRLGESTLAEPNAGFEERSLDSEDEIISRIYAIVVSYLQTYNFPLLWSLTDFLQRASSFASLPTLTKSGFSLAPLLIEKFRLSCHKSESLEYSVKRVFKSRSPPDFPSLERLAYSSCHWTRGFLHLLVASRARAQQFYVQLIPLLESNDELAAKFLPQVLHSCLLEEIGSTEANLRTKVSKHIRNILTSHSTHQDVGIRVLELVTHLRSHPRPGKDPLGNNKWLDVPWLQLAKQATKWRMAASAFLFVEIAREEGLAIDVTKPLDGDLQSLLERLYSISPEPDAFYSLIPSNPTKFLLQRYQHENQWESAFGFHGALVEDLSIKSRAFREEIPSLAGYLSGNGLNRLAHMVLQTHNLGQDLSRTYTSEAEKLSTLPLELAWRASVWDLPAGNQVNVDSSTRIYSSLKSCYRDRENSAQIDITSSCLLGQFKELINSTSARVQPSSKDVGSALALSNVLDWLKNPRKDDFESLVSLPSSFSYDVLERISAVRRSLLQVVTEQKQGEAVQDKIKRTAAREAELKLRIKTSQAARQSGNVQAAVNIIIPFSNLTDEEMGGTILHAREEFAQVLWAKGEKALALNIMKEVQALQKNLPESAVQLCQIGEWISLARLNSPMEIVDQYFEKAIKSLDSMKHPEALGEISYSYAKFADQQYHKMEDSEEMKKLRKSTKRLQAEIKGASKLAKVDGGAKRLVALKERLFEEDNNRLESLSKLQTRYLSSSLTMYLSSLSHYDKADEVIFRFVSLWLEHHYDDALTKGISAHLNSVPTHKFIPVANQLSARLSKESSSEFQKALGDLIVQLCQDHPFHVLFQILLLQRGIESSCLDSLNSSRSRRTSNVTASNTLSPSDRSRAEAANDVLSKIVQTGPRKKVIKELLMVHKAYKEWALHPLTIGNKGPKSGSRAQIPAHFSVNSLKDLSIPVSTSRISIDKTRLYLPDSIPCISSYETTFTVASGKSTPKITTCRGSDGIRYKQLFKGGDDARQDAVMEQVFELVNSVLERDPECQKRRLNFKIYMVIPLSPDSGLIEFVKNTSSLLEVLKPVHAKYNQPPDWEFEKLWKYLAIKASAEQRIKRYQEAITHCRPAMRFWFWENQKCPQKWYEMRLNFTRSAATTSIVGHILGLGDRHLSNILIDRVTGEVVQIDLGVAFDGGKLLPIPERVPFRLTRDMVDGFGVAQTEGVFRRCCEQTLRVLRENKRLIMTILDVLKQDPLQSWIVSKQEEKVKQGAKQDLESSGEEDEESWDQSMSDAPEQASRALASVDDKLSSNLSVETTVNQLILEATSVENLGSIFCGKWANPV</sequence>
<dbReference type="InterPro" id="IPR003152">
    <property type="entry name" value="FATC_dom"/>
</dbReference>
<evidence type="ECO:0000256" key="6">
    <source>
        <dbReference type="ARBA" id="ARBA00022527"/>
    </source>
</evidence>
<dbReference type="InterPro" id="IPR018936">
    <property type="entry name" value="PI3/4_kinase_CS"/>
</dbReference>
<evidence type="ECO:0000256" key="11">
    <source>
        <dbReference type="ARBA" id="ARBA00022840"/>
    </source>
</evidence>
<dbReference type="Gene3D" id="3.30.1010.10">
    <property type="entry name" value="Phosphatidylinositol 3-kinase Catalytic Subunit, Chain A, domain 4"/>
    <property type="match status" value="1"/>
</dbReference>
<dbReference type="EC" id="2.7.11.1" evidence="4 16"/>
<feature type="region of interest" description="Disordered" evidence="18">
    <location>
        <begin position="2975"/>
        <end position="3006"/>
    </location>
</feature>
<name>A0A5B0QZU1_PUCGR</name>
<evidence type="ECO:0000256" key="2">
    <source>
        <dbReference type="ARBA" id="ARBA00010769"/>
    </source>
</evidence>
<dbReference type="GO" id="GO:0005524">
    <property type="term" value="F:ATP binding"/>
    <property type="evidence" value="ECO:0007669"/>
    <property type="project" value="UniProtKB-KW"/>
</dbReference>
<evidence type="ECO:0000256" key="18">
    <source>
        <dbReference type="SAM" id="MobiDB-lite"/>
    </source>
</evidence>
<evidence type="ECO:0000256" key="17">
    <source>
        <dbReference type="SAM" id="Coils"/>
    </source>
</evidence>
<dbReference type="PROSITE" id="PS00916">
    <property type="entry name" value="PI3_4_KINASE_2"/>
    <property type="match status" value="1"/>
</dbReference>
<dbReference type="PROSITE" id="PS51189">
    <property type="entry name" value="FAT"/>
    <property type="match status" value="1"/>
</dbReference>
<feature type="domain" description="FATC" evidence="21">
    <location>
        <begin position="3016"/>
        <end position="3049"/>
    </location>
</feature>
<feature type="domain" description="FAT" evidence="20">
    <location>
        <begin position="1978"/>
        <end position="2568"/>
    </location>
</feature>
<feature type="compositionally biased region" description="Acidic residues" evidence="18">
    <location>
        <begin position="2983"/>
        <end position="2992"/>
    </location>
</feature>
<evidence type="ECO:0000256" key="4">
    <source>
        <dbReference type="ARBA" id="ARBA00012513"/>
    </source>
</evidence>
<dbReference type="PROSITE" id="PS50290">
    <property type="entry name" value="PI3_4_KINASE_3"/>
    <property type="match status" value="1"/>
</dbReference>
<dbReference type="PROSITE" id="PS51190">
    <property type="entry name" value="FATC"/>
    <property type="match status" value="1"/>
</dbReference>
<dbReference type="SMART" id="SM01342">
    <property type="entry name" value="TAN"/>
    <property type="match status" value="1"/>
</dbReference>
<dbReference type="Gene3D" id="1.10.1070.11">
    <property type="entry name" value="Phosphatidylinositol 3-/4-kinase, catalytic domain"/>
    <property type="match status" value="1"/>
</dbReference>
<dbReference type="GO" id="GO:0000781">
    <property type="term" value="C:chromosome, telomeric region"/>
    <property type="evidence" value="ECO:0007669"/>
    <property type="project" value="UniProtKB-SubCell"/>
</dbReference>
<evidence type="ECO:0000256" key="13">
    <source>
        <dbReference type="ARBA" id="ARBA00025079"/>
    </source>
</evidence>
<dbReference type="InterPro" id="IPR014009">
    <property type="entry name" value="PIK_FAT"/>
</dbReference>
<dbReference type="GO" id="GO:0006281">
    <property type="term" value="P:DNA repair"/>
    <property type="evidence" value="ECO:0007669"/>
    <property type="project" value="InterPro"/>
</dbReference>
<dbReference type="Pfam" id="PF11640">
    <property type="entry name" value="TAN"/>
    <property type="match status" value="1"/>
</dbReference>
<evidence type="ECO:0000256" key="8">
    <source>
        <dbReference type="ARBA" id="ARBA00022741"/>
    </source>
</evidence>
<keyword evidence="16" id="KW-0156">Chromatin regulator</keyword>
<evidence type="ECO:0000256" key="1">
    <source>
        <dbReference type="ARBA" id="ARBA00004123"/>
    </source>
</evidence>
<dbReference type="InterPro" id="IPR021668">
    <property type="entry name" value="TAN"/>
</dbReference>
<dbReference type="Pfam" id="PF02260">
    <property type="entry name" value="FATC"/>
    <property type="match status" value="1"/>
</dbReference>
<dbReference type="Pfam" id="PF00454">
    <property type="entry name" value="PI3_PI4_kinase"/>
    <property type="match status" value="1"/>
</dbReference>
<keyword evidence="17" id="KW-0175">Coiled coil</keyword>
<comment type="subunit">
    <text evidence="3">Associates with DNA double-strand breaks.</text>
</comment>
<evidence type="ECO:0000256" key="14">
    <source>
        <dbReference type="ARBA" id="ARBA00047899"/>
    </source>
</evidence>
<comment type="catalytic activity">
    <reaction evidence="15">
        <text>L-seryl-[protein] + ATP = O-phospho-L-seryl-[protein] + ADP + H(+)</text>
        <dbReference type="Rhea" id="RHEA:17989"/>
        <dbReference type="Rhea" id="RHEA-COMP:9863"/>
        <dbReference type="Rhea" id="RHEA-COMP:11604"/>
        <dbReference type="ChEBI" id="CHEBI:15378"/>
        <dbReference type="ChEBI" id="CHEBI:29999"/>
        <dbReference type="ChEBI" id="CHEBI:30616"/>
        <dbReference type="ChEBI" id="CHEBI:83421"/>
        <dbReference type="ChEBI" id="CHEBI:456216"/>
        <dbReference type="EC" id="2.7.11.1"/>
    </reaction>
</comment>
<feature type="domain" description="PI3K/PI4K catalytic" evidence="19">
    <location>
        <begin position="2695"/>
        <end position="3007"/>
    </location>
</feature>
<evidence type="ECO:0000313" key="23">
    <source>
        <dbReference type="Proteomes" id="UP000325313"/>
    </source>
</evidence>
<evidence type="ECO:0000256" key="16">
    <source>
        <dbReference type="RuleBase" id="RU365027"/>
    </source>
</evidence>
<gene>
    <name evidence="22" type="primary">TEL1_6</name>
    <name evidence="22" type="ORF">PGTUg99_002419</name>
</gene>
<keyword evidence="11 16" id="KW-0067">ATP-binding</keyword>
<dbReference type="SUPFAM" id="SSF48371">
    <property type="entry name" value="ARM repeat"/>
    <property type="match status" value="1"/>
</dbReference>
<evidence type="ECO:0000256" key="15">
    <source>
        <dbReference type="ARBA" id="ARBA00048679"/>
    </source>
</evidence>
<dbReference type="GO" id="GO:0004674">
    <property type="term" value="F:protein serine/threonine kinase activity"/>
    <property type="evidence" value="ECO:0007669"/>
    <property type="project" value="UniProtKB-KW"/>
</dbReference>